<accession>U9U0B3</accession>
<proteinExistence type="predicted"/>
<feature type="transmembrane region" description="Helical" evidence="2">
    <location>
        <begin position="76"/>
        <end position="95"/>
    </location>
</feature>
<dbReference type="VEuPathDB" id="FungiDB:RhiirFUN_014588"/>
<dbReference type="EMBL" id="KI283545">
    <property type="protein sequence ID" value="ESA13800.1"/>
    <property type="molecule type" value="Genomic_DNA"/>
</dbReference>
<evidence type="ECO:0000313" key="3">
    <source>
        <dbReference type="EMBL" id="ESA13800.1"/>
    </source>
</evidence>
<evidence type="ECO:0000256" key="1">
    <source>
        <dbReference type="SAM" id="MobiDB-lite"/>
    </source>
</evidence>
<keyword evidence="2" id="KW-1133">Transmembrane helix</keyword>
<feature type="region of interest" description="Disordered" evidence="1">
    <location>
        <begin position="270"/>
        <end position="305"/>
    </location>
</feature>
<dbReference type="AlphaFoldDB" id="U9U0B3"/>
<gene>
    <name evidence="3" type="ORF">GLOINDRAFT_25649</name>
</gene>
<feature type="compositionally biased region" description="Polar residues" evidence="1">
    <location>
        <begin position="272"/>
        <end position="305"/>
    </location>
</feature>
<feature type="transmembrane region" description="Helical" evidence="2">
    <location>
        <begin position="107"/>
        <end position="127"/>
    </location>
</feature>
<keyword evidence="2" id="KW-0472">Membrane</keyword>
<keyword evidence="2" id="KW-0812">Transmembrane</keyword>
<evidence type="ECO:0000256" key="2">
    <source>
        <dbReference type="SAM" id="Phobius"/>
    </source>
</evidence>
<protein>
    <submittedName>
        <fullName evidence="3">Uncharacterized protein</fullName>
    </submittedName>
</protein>
<name>U9U0B3_RHIID</name>
<organism evidence="3">
    <name type="scientific">Rhizophagus irregularis (strain DAOM 181602 / DAOM 197198 / MUCL 43194)</name>
    <name type="common">Arbuscular mycorrhizal fungus</name>
    <name type="synonym">Glomus intraradices</name>
    <dbReference type="NCBI Taxonomy" id="747089"/>
    <lineage>
        <taxon>Eukaryota</taxon>
        <taxon>Fungi</taxon>
        <taxon>Fungi incertae sedis</taxon>
        <taxon>Mucoromycota</taxon>
        <taxon>Glomeromycotina</taxon>
        <taxon>Glomeromycetes</taxon>
        <taxon>Glomerales</taxon>
        <taxon>Glomeraceae</taxon>
        <taxon>Rhizophagus</taxon>
    </lineage>
</organism>
<reference evidence="3" key="1">
    <citation type="submission" date="2013-07" db="EMBL/GenBank/DDBJ databases">
        <title>The genome of an arbuscular mycorrhizal fungus provides insights into the evolution of the oldest plant symbiosis.</title>
        <authorList>
            <consortium name="DOE Joint Genome Institute"/>
            <person name="Tisserant E."/>
            <person name="Malbreil M."/>
            <person name="Kuo A."/>
            <person name="Kohler A."/>
            <person name="Symeonidi A."/>
            <person name="Balestrini R."/>
            <person name="Charron P."/>
            <person name="Duensing N."/>
            <person name="Frei-dit-Frey N."/>
            <person name="Gianinazzi-Pearson V."/>
            <person name="Gilbert B."/>
            <person name="Handa Y."/>
            <person name="Hijri M."/>
            <person name="Kaul R."/>
            <person name="Kawaguchi M."/>
            <person name="Krajinski F."/>
            <person name="Lammers P."/>
            <person name="Lapierre D."/>
            <person name="Masclaux F.G."/>
            <person name="Murat C."/>
            <person name="Morin E."/>
            <person name="Ndikumana S."/>
            <person name="Pagni M."/>
            <person name="Petitpierre D."/>
            <person name="Requena N."/>
            <person name="Rosikiewicz P."/>
            <person name="Riley R."/>
            <person name="Saito K."/>
            <person name="San Clemente H."/>
            <person name="Shapiro H."/>
            <person name="van Tuinen D."/>
            <person name="Becard G."/>
            <person name="Bonfante P."/>
            <person name="Paszkowski U."/>
            <person name="Shachar-Hill Y."/>
            <person name="Young J.P."/>
            <person name="Sanders I.R."/>
            <person name="Henrissat B."/>
            <person name="Rensing S.A."/>
            <person name="Grigoriev I.V."/>
            <person name="Corradi N."/>
            <person name="Roux C."/>
            <person name="Martin F."/>
        </authorList>
    </citation>
    <scope>NUCLEOTIDE SEQUENCE</scope>
    <source>
        <strain evidence="3">DAOM 197198</strain>
    </source>
</reference>
<sequence>MDHVISNHFVIKGLVSIHLFKHPGHDYNFQFEIPFVKLFEFVVDNISSQVDQKLGFLLRVILVSGMRFNNIKKQKFNGLSLTTLAYNSLIIPAAFNFDVESIDNQLLSLPYVMATVILIFTILYRYFQIKPNLDLYHEERQHQRLSVVLSLFFFEQTGRSKTNQVQIELAGVDDVDHSKKSGNNPIELLDSSLDLEAGIDKMMSHLMKYLIEDESTQEELRKANRSEVKLNIWLVKVFRASPSDYNVKNLSKGLTEPTSGEDVINEAVTQELPGSSSCESPKQVSFSSEGTTPQSRKISTYDESC</sequence>
<dbReference type="HOGENOM" id="CLU_912593_0_0_1"/>
<dbReference type="VEuPathDB" id="FungiDB:RhiirFUN_014586"/>